<dbReference type="RefSeq" id="WP_008141529.1">
    <property type="nucleotide sequence ID" value="NZ_EQ973635.1"/>
</dbReference>
<dbReference type="CDD" id="cd00082">
    <property type="entry name" value="HisKA"/>
    <property type="match status" value="1"/>
</dbReference>
<keyword evidence="10" id="KW-1185">Reference proteome</keyword>
<feature type="domain" description="Response regulatory" evidence="8">
    <location>
        <begin position="539"/>
        <end position="656"/>
    </location>
</feature>
<sequence length="772" mass="87543">MKILLQHKIFIGYFLLMVIIGSMVAIILHERNRVQKIEVESISIFQTQHNINTAHRYVTALVTYGESVLVWDNEDTLAYRKRRVQTDSMLQALRVQCEEFILPIQIDSLRTLLAAKEAHLFQIMEASREQRQTDSLLLNQKPIVTTHTTTKTVTRKKKGIAGLLGGKETVQLPVTTRQTTLDKKLISQINRQQRDIETYTDSLRLCNKDLNRKLRMLITSLDEQAWIAFRNKEARLKASYERSTVIITGLIIFSIVMLVVFYLIIQRDIKKKVQARKERERLIKELNLSVEQNNTLIASRKKAVHTITHELRTPLTAITGYTELLQKECNSGNNGHFLQSIQQSSGRMRDMLNTLLDFFRLDNGKEQPKMHPCRISVITHTLETEFIPIAMNKGLSLTVSNKSDAVILTDKERIIQIGNNLLSNAIKFTEEGGVSLTTDYTNGVLTLIVEDTGTGMTKDEQKRVFDAFERLSNAAAKDGFGLGLAIVHNIVTMLSGKIHLNSEKGKGSRFTVEIPMQKADEVPEQVMRTYISRKERNLNVVAIDNDEVLLLMLKEMYAQEGIHCDTCTDAAELMEMIRRKTYNLLLTDLNMPGINGFELLELLRSSNVGNSQTIPVVVATASGSCDAEELLERGFAGCLFKPFSISELMEVSDKCAIKTTSNEKIDFSALLSYGNEVVMLEKLITETEKEMQAIRDSATRKDLQELDALTHHLRSSWEILRADQPLKELHKLLHCEGTSNNEAIHNAVKAVLDKGSEIIRLAKEERRKYENG</sequence>
<dbReference type="eggNOG" id="COG2205">
    <property type="taxonomic scope" value="Bacteria"/>
</dbReference>
<evidence type="ECO:0000313" key="10">
    <source>
        <dbReference type="Proteomes" id="UP000014073"/>
    </source>
</evidence>
<keyword evidence="6" id="KW-1133">Transmembrane helix</keyword>
<dbReference type="SMART" id="SM00387">
    <property type="entry name" value="HATPase_c"/>
    <property type="match status" value="1"/>
</dbReference>
<dbReference type="PANTHER" id="PTHR43547">
    <property type="entry name" value="TWO-COMPONENT HISTIDINE KINASE"/>
    <property type="match status" value="1"/>
</dbReference>
<keyword evidence="5" id="KW-0175">Coiled coil</keyword>
<dbReference type="CDD" id="cd17584">
    <property type="entry name" value="REC_typeB_ARR-like"/>
    <property type="match status" value="1"/>
</dbReference>
<dbReference type="Gene3D" id="1.10.287.130">
    <property type="match status" value="1"/>
</dbReference>
<proteinExistence type="predicted"/>
<dbReference type="SMART" id="SM00448">
    <property type="entry name" value="REC"/>
    <property type="match status" value="1"/>
</dbReference>
<dbReference type="Pfam" id="PF00512">
    <property type="entry name" value="HisKA"/>
    <property type="match status" value="1"/>
</dbReference>
<dbReference type="InterPro" id="IPR036097">
    <property type="entry name" value="HisK_dim/P_sf"/>
</dbReference>
<comment type="caution">
    <text evidence="9">The sequence shown here is derived from an EMBL/GenBank/DDBJ whole genome shotgun (WGS) entry which is preliminary data.</text>
</comment>
<dbReference type="InterPro" id="IPR036890">
    <property type="entry name" value="HATPase_C_sf"/>
</dbReference>
<dbReference type="InterPro" id="IPR003594">
    <property type="entry name" value="HATPase_dom"/>
</dbReference>
<feature type="transmembrane region" description="Helical" evidence="6">
    <location>
        <begin position="245"/>
        <end position="265"/>
    </location>
</feature>
<dbReference type="Gene3D" id="3.40.50.2300">
    <property type="match status" value="1"/>
</dbReference>
<evidence type="ECO:0000256" key="6">
    <source>
        <dbReference type="SAM" id="Phobius"/>
    </source>
</evidence>
<dbReference type="Pfam" id="PF00072">
    <property type="entry name" value="Response_reg"/>
    <property type="match status" value="1"/>
</dbReference>
<evidence type="ECO:0000256" key="5">
    <source>
        <dbReference type="SAM" id="Coils"/>
    </source>
</evidence>
<dbReference type="Pfam" id="PF02518">
    <property type="entry name" value="HATPase_c"/>
    <property type="match status" value="1"/>
</dbReference>
<dbReference type="SUPFAM" id="SSF52172">
    <property type="entry name" value="CheY-like"/>
    <property type="match status" value="1"/>
</dbReference>
<evidence type="ECO:0000313" key="9">
    <source>
        <dbReference type="EMBL" id="EEF75637.1"/>
    </source>
</evidence>
<dbReference type="GO" id="GO:0000155">
    <property type="term" value="F:phosphorelay sensor kinase activity"/>
    <property type="evidence" value="ECO:0007669"/>
    <property type="project" value="InterPro"/>
</dbReference>
<comment type="catalytic activity">
    <reaction evidence="1">
        <text>ATP + protein L-histidine = ADP + protein N-phospho-L-histidine.</text>
        <dbReference type="EC" id="2.7.13.3"/>
    </reaction>
</comment>
<feature type="domain" description="Histidine kinase" evidence="7">
    <location>
        <begin position="306"/>
        <end position="518"/>
    </location>
</feature>
<dbReference type="PROSITE" id="PS50109">
    <property type="entry name" value="HIS_KIN"/>
    <property type="match status" value="1"/>
</dbReference>
<dbReference type="GeneID" id="78404152"/>
<dbReference type="InterPro" id="IPR004358">
    <property type="entry name" value="Sig_transdc_His_kin-like_C"/>
</dbReference>
<dbReference type="SUPFAM" id="SSF47226">
    <property type="entry name" value="Histidine-containing phosphotransfer domain, HPT domain"/>
    <property type="match status" value="1"/>
</dbReference>
<dbReference type="EMBL" id="ACBW01000089">
    <property type="protein sequence ID" value="EEF75637.1"/>
    <property type="molecule type" value="Genomic_DNA"/>
</dbReference>
<keyword evidence="9" id="KW-0418">Kinase</keyword>
<dbReference type="InterPro" id="IPR005467">
    <property type="entry name" value="His_kinase_dom"/>
</dbReference>
<name>S0F7F6_9BACT</name>
<dbReference type="STRING" id="547042.BACCOPRO_01127"/>
<evidence type="ECO:0000259" key="7">
    <source>
        <dbReference type="PROSITE" id="PS50109"/>
    </source>
</evidence>
<dbReference type="SUPFAM" id="SSF55874">
    <property type="entry name" value="ATPase domain of HSP90 chaperone/DNA topoisomerase II/histidine kinase"/>
    <property type="match status" value="1"/>
</dbReference>
<dbReference type="SUPFAM" id="SSF47384">
    <property type="entry name" value="Homodimeric domain of signal transducing histidine kinase"/>
    <property type="match status" value="1"/>
</dbReference>
<dbReference type="InterPro" id="IPR001789">
    <property type="entry name" value="Sig_transdc_resp-reg_receiver"/>
</dbReference>
<evidence type="ECO:0000259" key="8">
    <source>
        <dbReference type="PROSITE" id="PS50110"/>
    </source>
</evidence>
<dbReference type="PANTHER" id="PTHR43547:SF2">
    <property type="entry name" value="HYBRID SIGNAL TRANSDUCTION HISTIDINE KINASE C"/>
    <property type="match status" value="1"/>
</dbReference>
<accession>S0F7F6</accession>
<dbReference type="PROSITE" id="PS50110">
    <property type="entry name" value="RESPONSE_REGULATORY"/>
    <property type="match status" value="1"/>
</dbReference>
<dbReference type="eggNOG" id="COG0745">
    <property type="taxonomic scope" value="Bacteria"/>
</dbReference>
<dbReference type="InterPro" id="IPR011006">
    <property type="entry name" value="CheY-like_superfamily"/>
</dbReference>
<keyword evidence="3 4" id="KW-0597">Phosphoprotein</keyword>
<gene>
    <name evidence="9" type="ORF">BACCOPRO_01127</name>
</gene>
<dbReference type="AlphaFoldDB" id="S0F7F6"/>
<evidence type="ECO:0000256" key="4">
    <source>
        <dbReference type="PROSITE-ProRule" id="PRU00169"/>
    </source>
</evidence>
<reference evidence="9 10" key="1">
    <citation type="submission" date="2008-12" db="EMBL/GenBank/DDBJ databases">
        <authorList>
            <person name="Fulton L."/>
            <person name="Clifton S."/>
            <person name="Fulton B."/>
            <person name="Xu J."/>
            <person name="Minx P."/>
            <person name="Pepin K.H."/>
            <person name="Johnson M."/>
            <person name="Bhonagiri V."/>
            <person name="Nash W.E."/>
            <person name="Mardis E.R."/>
            <person name="Wilson R.K."/>
        </authorList>
    </citation>
    <scope>NUCLEOTIDE SEQUENCE [LARGE SCALE GENOMIC DNA]</scope>
    <source>
        <strain evidence="9 10">DSM 18228</strain>
    </source>
</reference>
<keyword evidence="6" id="KW-0472">Membrane</keyword>
<dbReference type="HOGENOM" id="CLU_000445_114_50_10"/>
<dbReference type="Proteomes" id="UP000014073">
    <property type="component" value="Unassembled WGS sequence"/>
</dbReference>
<evidence type="ECO:0000256" key="1">
    <source>
        <dbReference type="ARBA" id="ARBA00000085"/>
    </source>
</evidence>
<keyword evidence="6" id="KW-0812">Transmembrane</keyword>
<keyword evidence="9" id="KW-0808">Transferase</keyword>
<dbReference type="SMART" id="SM00388">
    <property type="entry name" value="HisKA"/>
    <property type="match status" value="1"/>
</dbReference>
<dbReference type="InterPro" id="IPR036641">
    <property type="entry name" value="HPT_dom_sf"/>
</dbReference>
<dbReference type="EC" id="2.7.13.3" evidence="2"/>
<evidence type="ECO:0000256" key="3">
    <source>
        <dbReference type="ARBA" id="ARBA00022553"/>
    </source>
</evidence>
<feature type="modified residue" description="4-aspartylphosphate" evidence="4">
    <location>
        <position position="588"/>
    </location>
</feature>
<protein>
    <recommendedName>
        <fullName evidence="2">histidine kinase</fullName>
        <ecNumber evidence="2">2.7.13.3</ecNumber>
    </recommendedName>
</protein>
<dbReference type="Gene3D" id="3.30.565.10">
    <property type="entry name" value="Histidine kinase-like ATPase, C-terminal domain"/>
    <property type="match status" value="1"/>
</dbReference>
<dbReference type="PRINTS" id="PR00344">
    <property type="entry name" value="BCTRLSENSOR"/>
</dbReference>
<organism evidence="9 10">
    <name type="scientific">Phocaeicola coprophilus DSM 18228 = JCM 13818</name>
    <dbReference type="NCBI Taxonomy" id="547042"/>
    <lineage>
        <taxon>Bacteria</taxon>
        <taxon>Pseudomonadati</taxon>
        <taxon>Bacteroidota</taxon>
        <taxon>Bacteroidia</taxon>
        <taxon>Bacteroidales</taxon>
        <taxon>Bacteroidaceae</taxon>
        <taxon>Phocaeicola</taxon>
    </lineage>
</organism>
<feature type="coiled-coil region" evidence="5">
    <location>
        <begin position="265"/>
        <end position="292"/>
    </location>
</feature>
<feature type="transmembrane region" description="Helical" evidence="6">
    <location>
        <begin position="6"/>
        <end position="28"/>
    </location>
</feature>
<dbReference type="InterPro" id="IPR003661">
    <property type="entry name" value="HisK_dim/P_dom"/>
</dbReference>
<evidence type="ECO:0000256" key="2">
    <source>
        <dbReference type="ARBA" id="ARBA00012438"/>
    </source>
</evidence>